<feature type="domain" description="HTH araC/xylS-type" evidence="4">
    <location>
        <begin position="211"/>
        <end position="311"/>
    </location>
</feature>
<gene>
    <name evidence="5" type="ORF">HGA08_00135</name>
</gene>
<dbReference type="PROSITE" id="PS01124">
    <property type="entry name" value="HTH_ARAC_FAMILY_2"/>
    <property type="match status" value="1"/>
</dbReference>
<dbReference type="PANTHER" id="PTHR46796:SF6">
    <property type="entry name" value="ARAC SUBFAMILY"/>
    <property type="match status" value="1"/>
</dbReference>
<evidence type="ECO:0000259" key="4">
    <source>
        <dbReference type="PROSITE" id="PS01124"/>
    </source>
</evidence>
<keyword evidence="2" id="KW-0238">DNA-binding</keyword>
<dbReference type="Pfam" id="PF12833">
    <property type="entry name" value="HTH_18"/>
    <property type="match status" value="1"/>
</dbReference>
<dbReference type="GO" id="GO:0003700">
    <property type="term" value="F:DNA-binding transcription factor activity"/>
    <property type="evidence" value="ECO:0007669"/>
    <property type="project" value="InterPro"/>
</dbReference>
<evidence type="ECO:0000256" key="1">
    <source>
        <dbReference type="ARBA" id="ARBA00023015"/>
    </source>
</evidence>
<protein>
    <submittedName>
        <fullName evidence="5">AraC family transcriptional regulator</fullName>
    </submittedName>
</protein>
<evidence type="ECO:0000313" key="6">
    <source>
        <dbReference type="Proteomes" id="UP000565711"/>
    </source>
</evidence>
<dbReference type="SMART" id="SM00342">
    <property type="entry name" value="HTH_ARAC"/>
    <property type="match status" value="1"/>
</dbReference>
<dbReference type="InterPro" id="IPR020449">
    <property type="entry name" value="Tscrpt_reg_AraC-type_HTH"/>
</dbReference>
<dbReference type="InterPro" id="IPR018060">
    <property type="entry name" value="HTH_AraC"/>
</dbReference>
<accession>A0A846XNQ2</accession>
<dbReference type="InterPro" id="IPR035418">
    <property type="entry name" value="AraC-bd_2"/>
</dbReference>
<keyword evidence="3" id="KW-0804">Transcription</keyword>
<dbReference type="InterPro" id="IPR050204">
    <property type="entry name" value="AraC_XylS_family_regulators"/>
</dbReference>
<keyword evidence="1" id="KW-0805">Transcription regulation</keyword>
<evidence type="ECO:0000256" key="3">
    <source>
        <dbReference type="ARBA" id="ARBA00023163"/>
    </source>
</evidence>
<organism evidence="5 6">
    <name type="scientific">Nocardia vermiculata</name>
    <dbReference type="NCBI Taxonomy" id="257274"/>
    <lineage>
        <taxon>Bacteria</taxon>
        <taxon>Bacillati</taxon>
        <taxon>Actinomycetota</taxon>
        <taxon>Actinomycetes</taxon>
        <taxon>Mycobacteriales</taxon>
        <taxon>Nocardiaceae</taxon>
        <taxon>Nocardia</taxon>
    </lineage>
</organism>
<dbReference type="PROSITE" id="PS00041">
    <property type="entry name" value="HTH_ARAC_FAMILY_1"/>
    <property type="match status" value="1"/>
</dbReference>
<dbReference type="PANTHER" id="PTHR46796">
    <property type="entry name" value="HTH-TYPE TRANSCRIPTIONAL ACTIVATOR RHAS-RELATED"/>
    <property type="match status" value="1"/>
</dbReference>
<dbReference type="InterPro" id="IPR018062">
    <property type="entry name" value="HTH_AraC-typ_CS"/>
</dbReference>
<dbReference type="PRINTS" id="PR00032">
    <property type="entry name" value="HTHARAC"/>
</dbReference>
<evidence type="ECO:0000256" key="2">
    <source>
        <dbReference type="ARBA" id="ARBA00023125"/>
    </source>
</evidence>
<dbReference type="Gene3D" id="1.10.10.60">
    <property type="entry name" value="Homeodomain-like"/>
    <property type="match status" value="1"/>
</dbReference>
<reference evidence="5 6" key="1">
    <citation type="submission" date="2020-04" db="EMBL/GenBank/DDBJ databases">
        <title>MicrobeNet Type strains.</title>
        <authorList>
            <person name="Nicholson A.C."/>
        </authorList>
    </citation>
    <scope>NUCLEOTIDE SEQUENCE [LARGE SCALE GENOMIC DNA]</scope>
    <source>
        <strain evidence="5 6">JCM 12354</strain>
    </source>
</reference>
<keyword evidence="6" id="KW-1185">Reference proteome</keyword>
<dbReference type="InterPro" id="IPR009057">
    <property type="entry name" value="Homeodomain-like_sf"/>
</dbReference>
<proteinExistence type="predicted"/>
<dbReference type="Proteomes" id="UP000565711">
    <property type="component" value="Unassembled WGS sequence"/>
</dbReference>
<dbReference type="EMBL" id="JAAXOP010000001">
    <property type="protein sequence ID" value="NKY48616.1"/>
    <property type="molecule type" value="Genomic_DNA"/>
</dbReference>
<dbReference type="Pfam" id="PF14525">
    <property type="entry name" value="AraC_binding_2"/>
    <property type="match status" value="1"/>
</dbReference>
<sequence length="311" mass="33974">MTISAESATTSTVDPQDRLDYWTQLIRSYQGGLGFRFPDSADFHGRTWLRRSGNYQLVGWESGAVGYTRSPKLIRSDPDPDYRLIVPFRGTLAFHYKGDEGCLSPGTACLVSTDDPFALWMSEGSHGLIVTISDVEVRHRLNGAAPPPRPLDFGTGLGAVAGAVVRTLYSQRDALDAHEFDTVAEQLVDLLCTHILGGNPASTSQLAQVDAAARRYIRVHARDPELTGAQVAAALGWSLRQVQLAFSNAGTTPSEVIREERLLLARDRLRSPAYRHRSVADIAADLGFASASSFTKVFRRRFGSTPGQLRA</sequence>
<dbReference type="RefSeq" id="WP_168436046.1">
    <property type="nucleotide sequence ID" value="NZ_JAAXOP010000001.1"/>
</dbReference>
<name>A0A846XNQ2_9NOCA</name>
<comment type="caution">
    <text evidence="5">The sequence shown here is derived from an EMBL/GenBank/DDBJ whole genome shotgun (WGS) entry which is preliminary data.</text>
</comment>
<evidence type="ECO:0000313" key="5">
    <source>
        <dbReference type="EMBL" id="NKY48616.1"/>
    </source>
</evidence>
<dbReference type="AlphaFoldDB" id="A0A846XNQ2"/>
<dbReference type="SUPFAM" id="SSF46689">
    <property type="entry name" value="Homeodomain-like"/>
    <property type="match status" value="1"/>
</dbReference>
<dbReference type="GO" id="GO:0043565">
    <property type="term" value="F:sequence-specific DNA binding"/>
    <property type="evidence" value="ECO:0007669"/>
    <property type="project" value="InterPro"/>
</dbReference>